<accession>A0A9D2A2G0</accession>
<dbReference type="EMBL" id="DXCK01000036">
    <property type="protein sequence ID" value="HIZ01018.1"/>
    <property type="molecule type" value="Genomic_DNA"/>
</dbReference>
<gene>
    <name evidence="2" type="ORF">H9819_02025</name>
</gene>
<dbReference type="CDD" id="cd14948">
    <property type="entry name" value="BACON"/>
    <property type="match status" value="1"/>
</dbReference>
<protein>
    <submittedName>
        <fullName evidence="2">BACON domain-containing protein</fullName>
    </submittedName>
</protein>
<dbReference type="AlphaFoldDB" id="A0A9D2A2G0"/>
<evidence type="ECO:0000313" key="3">
    <source>
        <dbReference type="Proteomes" id="UP000824023"/>
    </source>
</evidence>
<dbReference type="Proteomes" id="UP000824023">
    <property type="component" value="Unassembled WGS sequence"/>
</dbReference>
<evidence type="ECO:0000259" key="1">
    <source>
        <dbReference type="Pfam" id="PF13004"/>
    </source>
</evidence>
<comment type="caution">
    <text evidence="2">The sequence shown here is derived from an EMBL/GenBank/DDBJ whole genome shotgun (WGS) entry which is preliminary data.</text>
</comment>
<evidence type="ECO:0000313" key="2">
    <source>
        <dbReference type="EMBL" id="HIZ01018.1"/>
    </source>
</evidence>
<dbReference type="Gene3D" id="2.60.40.10">
    <property type="entry name" value="Immunoglobulins"/>
    <property type="match status" value="1"/>
</dbReference>
<reference evidence="2" key="2">
    <citation type="submission" date="2021-04" db="EMBL/GenBank/DDBJ databases">
        <authorList>
            <person name="Gilroy R."/>
        </authorList>
    </citation>
    <scope>NUCLEOTIDE SEQUENCE</scope>
    <source>
        <strain evidence="2">ChiHjej12B11-24981</strain>
    </source>
</reference>
<organism evidence="2 3">
    <name type="scientific">Candidatus Bacteroides merdipullorum</name>
    <dbReference type="NCBI Taxonomy" id="2838474"/>
    <lineage>
        <taxon>Bacteria</taxon>
        <taxon>Pseudomonadati</taxon>
        <taxon>Bacteroidota</taxon>
        <taxon>Bacteroidia</taxon>
        <taxon>Bacteroidales</taxon>
        <taxon>Bacteroidaceae</taxon>
        <taxon>Bacteroides</taxon>
    </lineage>
</organism>
<dbReference type="Pfam" id="PF13004">
    <property type="entry name" value="BACON"/>
    <property type="match status" value="1"/>
</dbReference>
<sequence>MKLKNYITASALVLATFLCGSCDDDEQTVAKAVLASASALNFEAENAPQQIITVYSDAQWVMDELPEWISVTPVTGQGTTEVTVSVTDNLREGTVDNPREATIVFRGNTLASRAEVTVSQDGDKYRDCQEYTVDQLPDLADETVVIVPEALVTAVTTSGCIVSSDTHDTNIFLETTASVNVGDRVYIQGSKDTDSRSLAYVACDDVSILTSGNTVNYPEATDITASLDSYDATSREWLSVTGVLNGSTLTVEDASNSVSIIDAPTSLGLDDLNGHQVTLRGYFDGVEAPVLRLIVAEVDDLGLVEQIYFSDDFEWLQPWAENSGAGQTVENDGTGDAPQIYSAKNADGQTAAEALVLRGYGLEQTPGNAIYLQKNYLKFGKTDYQAGLTLPALTEVPVGTSLKLTFDWAPMVGGTRKFDPVQVIVSVTTNGNTVEMEPIGHSFVDTQDKLEWLHAEVVIDGADITPESLISIKSNDWGSNEDNTGSKVYRRWFIDNIKLMRAE</sequence>
<dbReference type="InterPro" id="IPR013783">
    <property type="entry name" value="Ig-like_fold"/>
</dbReference>
<dbReference type="InterPro" id="IPR024361">
    <property type="entry name" value="BACON"/>
</dbReference>
<proteinExistence type="predicted"/>
<reference evidence="2" key="1">
    <citation type="journal article" date="2021" name="PeerJ">
        <title>Extensive microbial diversity within the chicken gut microbiome revealed by metagenomics and culture.</title>
        <authorList>
            <person name="Gilroy R."/>
            <person name="Ravi A."/>
            <person name="Getino M."/>
            <person name="Pursley I."/>
            <person name="Horton D.L."/>
            <person name="Alikhan N.F."/>
            <person name="Baker D."/>
            <person name="Gharbi K."/>
            <person name="Hall N."/>
            <person name="Watson M."/>
            <person name="Adriaenssens E.M."/>
            <person name="Foster-Nyarko E."/>
            <person name="Jarju S."/>
            <person name="Secka A."/>
            <person name="Antonio M."/>
            <person name="Oren A."/>
            <person name="Chaudhuri R.R."/>
            <person name="La Ragione R."/>
            <person name="Hildebrand F."/>
            <person name="Pallen M.J."/>
        </authorList>
    </citation>
    <scope>NUCLEOTIDE SEQUENCE</scope>
    <source>
        <strain evidence="2">ChiHjej12B11-24981</strain>
    </source>
</reference>
<feature type="domain" description="BACON" evidence="1">
    <location>
        <begin position="66"/>
        <end position="121"/>
    </location>
</feature>
<name>A0A9D2A2G0_9BACE</name>